<dbReference type="InterPro" id="IPR017871">
    <property type="entry name" value="ABC_transporter-like_CS"/>
</dbReference>
<dbReference type="AlphaFoldDB" id="A0A2N5PA50"/>
<dbReference type="InterPro" id="IPR027417">
    <property type="entry name" value="P-loop_NTPase"/>
</dbReference>
<dbReference type="InterPro" id="IPR015854">
    <property type="entry name" value="ABC_transpr_LolD-like"/>
</dbReference>
<proteinExistence type="inferred from homology"/>
<dbReference type="CDD" id="cd03255">
    <property type="entry name" value="ABC_MJ0796_LolCDE_FtsE"/>
    <property type="match status" value="1"/>
</dbReference>
<dbReference type="GO" id="GO:0022857">
    <property type="term" value="F:transmembrane transporter activity"/>
    <property type="evidence" value="ECO:0007669"/>
    <property type="project" value="TreeGrafter"/>
</dbReference>
<dbReference type="InterPro" id="IPR003593">
    <property type="entry name" value="AAA+_ATPase"/>
</dbReference>
<dbReference type="EMBL" id="NIHT01000037">
    <property type="protein sequence ID" value="PLT71295.1"/>
    <property type="molecule type" value="Genomic_DNA"/>
</dbReference>
<reference evidence="8 9" key="1">
    <citation type="journal article" date="2017" name="Genome Med.">
        <title>A novel Ruminococcus gnavus clade enriched in inflammatory bowel disease patients.</title>
        <authorList>
            <person name="Hall A.B."/>
            <person name="Yassour M."/>
            <person name="Sauk J."/>
            <person name="Garner A."/>
            <person name="Jiang X."/>
            <person name="Arthur T."/>
            <person name="Lagoudas G.K."/>
            <person name="Vatanen T."/>
            <person name="Fornelos N."/>
            <person name="Wilson R."/>
            <person name="Bertha M."/>
            <person name="Cohen M."/>
            <person name="Garber J."/>
            <person name="Khalili H."/>
            <person name="Gevers D."/>
            <person name="Ananthakrishnan A.N."/>
            <person name="Kugathasan S."/>
            <person name="Lander E.S."/>
            <person name="Blainey P."/>
            <person name="Vlamakis H."/>
            <person name="Xavier R.J."/>
            <person name="Huttenhower C."/>
        </authorList>
    </citation>
    <scope>NUCLEOTIDE SEQUENCE [LARGE SCALE GENOMIC DNA]</scope>
    <source>
        <strain evidence="7 8">RJX1124</strain>
        <strain evidence="6 9">RJX1125</strain>
    </source>
</reference>
<dbReference type="PANTHER" id="PTHR24220:SF689">
    <property type="entry name" value="LIPOPROTEIN-RELEASING SYSTEM ATP-BINDING PROTEIN LOLD"/>
    <property type="match status" value="1"/>
</dbReference>
<dbReference type="PANTHER" id="PTHR24220">
    <property type="entry name" value="IMPORT ATP-BINDING PROTEIN"/>
    <property type="match status" value="1"/>
</dbReference>
<evidence type="ECO:0000256" key="2">
    <source>
        <dbReference type="ARBA" id="ARBA00022448"/>
    </source>
</evidence>
<evidence type="ECO:0000259" key="5">
    <source>
        <dbReference type="PROSITE" id="PS50893"/>
    </source>
</evidence>
<comment type="similarity">
    <text evidence="1">Belongs to the ABC transporter superfamily.</text>
</comment>
<evidence type="ECO:0000256" key="3">
    <source>
        <dbReference type="ARBA" id="ARBA00022741"/>
    </source>
</evidence>
<dbReference type="InterPro" id="IPR003439">
    <property type="entry name" value="ABC_transporter-like_ATP-bd"/>
</dbReference>
<dbReference type="PROSITE" id="PS00211">
    <property type="entry name" value="ABC_TRANSPORTER_1"/>
    <property type="match status" value="1"/>
</dbReference>
<comment type="caution">
    <text evidence="7">The sequence shown here is derived from an EMBL/GenBank/DDBJ whole genome shotgun (WGS) entry which is preliminary data.</text>
</comment>
<keyword evidence="2" id="KW-0813">Transport</keyword>
<evidence type="ECO:0000313" key="9">
    <source>
        <dbReference type="Proteomes" id="UP000235093"/>
    </source>
</evidence>
<dbReference type="Proteomes" id="UP000235093">
    <property type="component" value="Unassembled WGS sequence"/>
</dbReference>
<keyword evidence="3" id="KW-0547">Nucleotide-binding</keyword>
<organism evidence="7 8">
    <name type="scientific">Mediterraneibacter gnavus</name>
    <name type="common">Ruminococcus gnavus</name>
    <dbReference type="NCBI Taxonomy" id="33038"/>
    <lineage>
        <taxon>Bacteria</taxon>
        <taxon>Bacillati</taxon>
        <taxon>Bacillota</taxon>
        <taxon>Clostridia</taxon>
        <taxon>Lachnospirales</taxon>
        <taxon>Lachnospiraceae</taxon>
        <taxon>Mediterraneibacter</taxon>
    </lineage>
</organism>
<dbReference type="GO" id="GO:0005524">
    <property type="term" value="F:ATP binding"/>
    <property type="evidence" value="ECO:0007669"/>
    <property type="project" value="UniProtKB-KW"/>
</dbReference>
<sequence length="211" mass="23881">MNFLKLKNITYSYDGKENIFEDVNMDFEQGKIYSILGESGCGKTTLLSLLAGLDFPTQGSLCFKNKIINRKELTNYRKHNVSIVFQNYNLIDFLNAKENVEIVSKDSAYSILEKLGFDRKEMDRNILKLSGGQQQRVAVARALLSHRSLLLADEPTGNLDKKNAIAIAELLVEAAHKYEKCVIVVTHSEEIAKYGDVVLEMMDGKLDIRRN</sequence>
<keyword evidence="4 7" id="KW-0067">ATP-binding</keyword>
<feature type="domain" description="ABC transporter" evidence="5">
    <location>
        <begin position="4"/>
        <end position="211"/>
    </location>
</feature>
<dbReference type="GO" id="GO:0005886">
    <property type="term" value="C:plasma membrane"/>
    <property type="evidence" value="ECO:0007669"/>
    <property type="project" value="TreeGrafter"/>
</dbReference>
<evidence type="ECO:0000313" key="7">
    <source>
        <dbReference type="EMBL" id="PLT72014.1"/>
    </source>
</evidence>
<protein>
    <submittedName>
        <fullName evidence="7">Multidrug ABC transporter ATP-binding protein</fullName>
    </submittedName>
</protein>
<accession>A0A2N5PA50</accession>
<dbReference type="PROSITE" id="PS50893">
    <property type="entry name" value="ABC_TRANSPORTER_2"/>
    <property type="match status" value="1"/>
</dbReference>
<name>A0A2N5PA50_MEDGN</name>
<dbReference type="InterPro" id="IPR017911">
    <property type="entry name" value="MacB-like_ATP-bd"/>
</dbReference>
<dbReference type="GO" id="GO:0016887">
    <property type="term" value="F:ATP hydrolysis activity"/>
    <property type="evidence" value="ECO:0007669"/>
    <property type="project" value="InterPro"/>
</dbReference>
<dbReference type="Proteomes" id="UP000234891">
    <property type="component" value="Unassembled WGS sequence"/>
</dbReference>
<dbReference type="SUPFAM" id="SSF52540">
    <property type="entry name" value="P-loop containing nucleoside triphosphate hydrolases"/>
    <property type="match status" value="1"/>
</dbReference>
<dbReference type="Gene3D" id="3.40.50.300">
    <property type="entry name" value="P-loop containing nucleotide triphosphate hydrolases"/>
    <property type="match status" value="1"/>
</dbReference>
<gene>
    <name evidence="6" type="ORF">CDL23_15155</name>
    <name evidence="7" type="ORF">CDL26_10005</name>
</gene>
<evidence type="ECO:0000313" key="6">
    <source>
        <dbReference type="EMBL" id="PLT71295.1"/>
    </source>
</evidence>
<dbReference type="Pfam" id="PF00005">
    <property type="entry name" value="ABC_tran"/>
    <property type="match status" value="1"/>
</dbReference>
<evidence type="ECO:0000256" key="1">
    <source>
        <dbReference type="ARBA" id="ARBA00005417"/>
    </source>
</evidence>
<dbReference type="EMBL" id="NIHS01000016">
    <property type="protein sequence ID" value="PLT72014.1"/>
    <property type="molecule type" value="Genomic_DNA"/>
</dbReference>
<evidence type="ECO:0000256" key="4">
    <source>
        <dbReference type="ARBA" id="ARBA00022840"/>
    </source>
</evidence>
<dbReference type="SMART" id="SM00382">
    <property type="entry name" value="AAA"/>
    <property type="match status" value="1"/>
</dbReference>
<dbReference type="RefSeq" id="WP_101870842.1">
    <property type="nucleotide sequence ID" value="NZ_NIHS01000016.1"/>
</dbReference>
<evidence type="ECO:0000313" key="8">
    <source>
        <dbReference type="Proteomes" id="UP000234891"/>
    </source>
</evidence>